<name>A0ABQ1YAS0_9BACL</name>
<dbReference type="Proteomes" id="UP000659344">
    <property type="component" value="Unassembled WGS sequence"/>
</dbReference>
<evidence type="ECO:0000313" key="1">
    <source>
        <dbReference type="EMBL" id="GGH19131.1"/>
    </source>
</evidence>
<comment type="caution">
    <text evidence="1">The sequence shown here is derived from an EMBL/GenBank/DDBJ whole genome shotgun (WGS) entry which is preliminary data.</text>
</comment>
<keyword evidence="2" id="KW-1185">Reference proteome</keyword>
<sequence length="67" mass="7717">MTLLSSVFFLHFENMLRPPNLLYINYAMVAITPSRVTLLLPTSRPSITLYAQELYKITIKKAKESDL</sequence>
<protein>
    <submittedName>
        <fullName evidence="1">Uncharacterized protein</fullName>
    </submittedName>
</protein>
<reference evidence="2" key="1">
    <citation type="journal article" date="2019" name="Int. J. Syst. Evol. Microbiol.">
        <title>The Global Catalogue of Microorganisms (GCM) 10K type strain sequencing project: providing services to taxonomists for standard genome sequencing and annotation.</title>
        <authorList>
            <consortium name="The Broad Institute Genomics Platform"/>
            <consortium name="The Broad Institute Genome Sequencing Center for Infectious Disease"/>
            <person name="Wu L."/>
            <person name="Ma J."/>
        </authorList>
    </citation>
    <scope>NUCLEOTIDE SEQUENCE [LARGE SCALE GENOMIC DNA]</scope>
    <source>
        <strain evidence="2">CGMCC 1.12769</strain>
    </source>
</reference>
<evidence type="ECO:0000313" key="2">
    <source>
        <dbReference type="Proteomes" id="UP000659344"/>
    </source>
</evidence>
<proteinExistence type="predicted"/>
<gene>
    <name evidence="1" type="ORF">GCM10008013_15590</name>
</gene>
<accession>A0ABQ1YAS0</accession>
<organism evidence="1 2">
    <name type="scientific">Paenibacillus segetis</name>
    <dbReference type="NCBI Taxonomy" id="1325360"/>
    <lineage>
        <taxon>Bacteria</taxon>
        <taxon>Bacillati</taxon>
        <taxon>Bacillota</taxon>
        <taxon>Bacilli</taxon>
        <taxon>Bacillales</taxon>
        <taxon>Paenibacillaceae</taxon>
        <taxon>Paenibacillus</taxon>
    </lineage>
</organism>
<dbReference type="EMBL" id="BMFT01000001">
    <property type="protein sequence ID" value="GGH19131.1"/>
    <property type="molecule type" value="Genomic_DNA"/>
</dbReference>